<dbReference type="Gene3D" id="2.60.120.620">
    <property type="entry name" value="q2cbj1_9rhob like domain"/>
    <property type="match status" value="1"/>
</dbReference>
<accession>A0AA86N0N0</accession>
<dbReference type="KEGG" id="nti:DNFV4_03003"/>
<dbReference type="InterPro" id="IPR008775">
    <property type="entry name" value="Phytyl_CoA_dOase-like"/>
</dbReference>
<keyword evidence="2" id="KW-1185">Reference proteome</keyword>
<evidence type="ECO:0008006" key="3">
    <source>
        <dbReference type="Google" id="ProtNLM"/>
    </source>
</evidence>
<dbReference type="Proteomes" id="UP001179121">
    <property type="component" value="Chromosome"/>
</dbReference>
<dbReference type="GO" id="GO:0016706">
    <property type="term" value="F:2-oxoglutarate-dependent dioxygenase activity"/>
    <property type="evidence" value="ECO:0007669"/>
    <property type="project" value="UniProtKB-ARBA"/>
</dbReference>
<dbReference type="EMBL" id="OX365700">
    <property type="protein sequence ID" value="CAI4032573.1"/>
    <property type="molecule type" value="Genomic_DNA"/>
</dbReference>
<reference evidence="1" key="1">
    <citation type="submission" date="2022-10" db="EMBL/GenBank/DDBJ databases">
        <authorList>
            <person name="Koch H."/>
        </authorList>
    </citation>
    <scope>NUCLEOTIDE SEQUENCE</scope>
    <source>
        <strain evidence="1">DNF</strain>
    </source>
</reference>
<dbReference type="RefSeq" id="WP_289269295.1">
    <property type="nucleotide sequence ID" value="NZ_OX365700.1"/>
</dbReference>
<sequence>MNNTVYYDSLLSDDRRRQEIFQGQLFVYSPRPSTLAFIDHARKLIKEAFAPLDPETAQYQMSVEQYAEILGKLKPAFIHHPDSKRHIQAILTEMGADLSKTYFDVPKMRSSTSDNFLTTGIAYAWHPHRDTWYSAPPCQVNWWIPIYDIQSDNAMAFHPKYWNRYVKNDSSSHNYYEWNKQHRGGHVSQFLKSDPRPLSRPTEPIEMDPQIRLIVPAGGVLLFSAAQMHSSVPNTSGKTRFSIDFRVVNIEDAAAQRGAPRVDEACTGTTMRDYLRGTDFVSRIPEEIVTLYDDNTTTKGDLIYRGDQGD</sequence>
<organism evidence="1 2">
    <name type="scientific">Nitrospira tepida</name>
    <dbReference type="NCBI Taxonomy" id="2973512"/>
    <lineage>
        <taxon>Bacteria</taxon>
        <taxon>Pseudomonadati</taxon>
        <taxon>Nitrospirota</taxon>
        <taxon>Nitrospiria</taxon>
        <taxon>Nitrospirales</taxon>
        <taxon>Nitrospiraceae</taxon>
        <taxon>Nitrospira</taxon>
    </lineage>
</organism>
<dbReference type="AlphaFoldDB" id="A0AA86N0N0"/>
<gene>
    <name evidence="1" type="ORF">DNFV4_03003</name>
</gene>
<protein>
    <recommendedName>
        <fullName evidence="3">Phytanoyl-CoA dioxygenase</fullName>
    </recommendedName>
</protein>
<name>A0AA86N0N0_9BACT</name>
<evidence type="ECO:0000313" key="1">
    <source>
        <dbReference type="EMBL" id="CAI4032573.1"/>
    </source>
</evidence>
<dbReference type="SUPFAM" id="SSF51197">
    <property type="entry name" value="Clavaminate synthase-like"/>
    <property type="match status" value="1"/>
</dbReference>
<evidence type="ECO:0000313" key="2">
    <source>
        <dbReference type="Proteomes" id="UP001179121"/>
    </source>
</evidence>
<dbReference type="Pfam" id="PF05721">
    <property type="entry name" value="PhyH"/>
    <property type="match status" value="1"/>
</dbReference>
<proteinExistence type="predicted"/>